<gene>
    <name evidence="1" type="ORF">UT30_C0007G0034</name>
</gene>
<accession>A0A0G0MMZ4</accession>
<protein>
    <submittedName>
        <fullName evidence="1">Uncharacterized protein</fullName>
    </submittedName>
</protein>
<dbReference type="EMBL" id="LBWG01000007">
    <property type="protein sequence ID" value="KKR04478.1"/>
    <property type="molecule type" value="Genomic_DNA"/>
</dbReference>
<sequence length="222" mass="24923">MLRHLRDKEREAVLTIPPAARIAAARMEPTTINNTMSRKEARIAVRIFDRLVHGNDPPKTHGFDLLVRELFTDKAGDVGVGLHEPHTIRLGTDIAGHAIIILEERTLEDDDLVRTSSGGSKFFRTKHALGVGSYPISFFFRPINPPLTACWLVEGDGKVDDTIDFTPAFDGILEDDQFAPKEAFGRFLATELIDDRLKPILRLLYSFRLIASFFPSLIDLEL</sequence>
<comment type="caution">
    <text evidence="1">The sequence shown here is derived from an EMBL/GenBank/DDBJ whole genome shotgun (WGS) entry which is preliminary data.</text>
</comment>
<organism evidence="1 2">
    <name type="scientific">Candidatus Uhrbacteria bacterium GW2011_GWF2_39_13</name>
    <dbReference type="NCBI Taxonomy" id="1618995"/>
    <lineage>
        <taxon>Bacteria</taxon>
        <taxon>Candidatus Uhriibacteriota</taxon>
    </lineage>
</organism>
<proteinExistence type="predicted"/>
<evidence type="ECO:0000313" key="1">
    <source>
        <dbReference type="EMBL" id="KKR04478.1"/>
    </source>
</evidence>
<dbReference type="AlphaFoldDB" id="A0A0G0MMZ4"/>
<name>A0A0G0MMZ4_9BACT</name>
<evidence type="ECO:0000313" key="2">
    <source>
        <dbReference type="Proteomes" id="UP000033935"/>
    </source>
</evidence>
<dbReference type="Proteomes" id="UP000033935">
    <property type="component" value="Unassembled WGS sequence"/>
</dbReference>
<reference evidence="1 2" key="1">
    <citation type="journal article" date="2015" name="Nature">
        <title>rRNA introns, odd ribosomes, and small enigmatic genomes across a large radiation of phyla.</title>
        <authorList>
            <person name="Brown C.T."/>
            <person name="Hug L.A."/>
            <person name="Thomas B.C."/>
            <person name="Sharon I."/>
            <person name="Castelle C.J."/>
            <person name="Singh A."/>
            <person name="Wilkins M.J."/>
            <person name="Williams K.H."/>
            <person name="Banfield J.F."/>
        </authorList>
    </citation>
    <scope>NUCLEOTIDE SEQUENCE [LARGE SCALE GENOMIC DNA]</scope>
</reference>